<keyword evidence="1" id="KW-0675">Receptor</keyword>
<keyword evidence="2" id="KW-1185">Reference proteome</keyword>
<evidence type="ECO:0000313" key="1">
    <source>
        <dbReference type="EMBL" id="NGP89592.1"/>
    </source>
</evidence>
<dbReference type="AlphaFoldDB" id="A0A6M1THK8"/>
<proteinExistence type="predicted"/>
<comment type="caution">
    <text evidence="1">The sequence shown here is derived from an EMBL/GenBank/DDBJ whole genome shotgun (WGS) entry which is preliminary data.</text>
</comment>
<evidence type="ECO:0000313" key="2">
    <source>
        <dbReference type="Proteomes" id="UP000479132"/>
    </source>
</evidence>
<reference evidence="1 2" key="1">
    <citation type="submission" date="2020-02" db="EMBL/GenBank/DDBJ databases">
        <title>Aliifodinibius halophilus 2W32, complete genome.</title>
        <authorList>
            <person name="Li Y."/>
            <person name="Wu S."/>
        </authorList>
    </citation>
    <scope>NUCLEOTIDE SEQUENCE [LARGE SCALE GENOMIC DNA]</scope>
    <source>
        <strain evidence="1 2">2W32</strain>
    </source>
</reference>
<protein>
    <submittedName>
        <fullName evidence="1">TonB-dependent receptor</fullName>
    </submittedName>
</protein>
<dbReference type="RefSeq" id="WP_165270506.1">
    <property type="nucleotide sequence ID" value="NZ_JAALLS010000022.1"/>
</dbReference>
<dbReference type="EMBL" id="JAALLS010000022">
    <property type="protein sequence ID" value="NGP89592.1"/>
    <property type="molecule type" value="Genomic_DNA"/>
</dbReference>
<dbReference type="SUPFAM" id="SSF56935">
    <property type="entry name" value="Porins"/>
    <property type="match status" value="1"/>
</dbReference>
<organism evidence="1 2">
    <name type="scientific">Fodinibius halophilus</name>
    <dbReference type="NCBI Taxonomy" id="1736908"/>
    <lineage>
        <taxon>Bacteria</taxon>
        <taxon>Pseudomonadati</taxon>
        <taxon>Balneolota</taxon>
        <taxon>Balneolia</taxon>
        <taxon>Balneolales</taxon>
        <taxon>Balneolaceae</taxon>
        <taxon>Fodinibius</taxon>
    </lineage>
</organism>
<sequence length="709" mass="81436">MIEGDDLFGRNYQLLSKNFTADAIETVSLYDNYKENEILKEISESDETVLNLALKDEFKVDFFGTLTAQYDGDKNYELDGNLISITKKFKGYLFENANNIGADPSGNIYNLLRTGSSLPFQNSTPLGSKASTELFVSETAYRVSQLDQQQYLNNQTTFHASGGIYSPTDNLKIKGVGYFLLANRSIRQEFRTRYDPSLGLPDLERSKKTEKSFDAAFGKLNAKYTFSKKSNLRYEGIYKSQPSSNQSDRQFRDQPLLTTLKTKKRLWNQHLRFTHKIADKKALRLRIRYKNEDGEQNFSITPPLANGPFGNSDSTKALLQQTEAHTSYTGADITYWDRTTKSLFSIRSGAGYTATTLQNQIEQQADFTAKYSWDRLRAFSTLSYQHTIGKGLKAETQLTGNVIWNYTNLEPAIDESLFYLAPGASITYEPNDKNELTIRYQFNREQPNFHTLFNGLRLSSYQSVVQGTSDFTLLPQHIFSTSYRYGNWSDDFVLNTFFRISHSDKNYTKATTITPTYNYGTYRLQRNRRMLTSRFEVNQFLNVLQSNLAAEYTFTNASFTRFFNNQSYNIRSNSHLIKSYLRTAFVGPVNGSIGLRYNLSESTNRINNYRSQYTYLSAFANTTLNISDKFQLSAEYTFYQIENAGHYHFLNTSLEFETIEDKLTLYLDGRNLLDQTTFKSVSAGSYSQSEQYDTLNPRFVLVGVKLEIR</sequence>
<gene>
    <name evidence="1" type="ORF">G3569_14630</name>
</gene>
<name>A0A6M1THK8_9BACT</name>
<accession>A0A6M1THK8</accession>
<dbReference type="Proteomes" id="UP000479132">
    <property type="component" value="Unassembled WGS sequence"/>
</dbReference>